<dbReference type="EMBL" id="FZNX01000004">
    <property type="protein sequence ID" value="SNR66676.1"/>
    <property type="molecule type" value="Genomic_DNA"/>
</dbReference>
<accession>A0A238Y5Y0</accession>
<dbReference type="SUPFAM" id="SSF48452">
    <property type="entry name" value="TPR-like"/>
    <property type="match status" value="1"/>
</dbReference>
<sequence length="255" mass="29619">MEELKYLEFDKFLNNELTETEKISFEERLNSDADFKQEFEIYKALETSLSSKFENEEAEKELRNTLTELGSTYIKDKIQTETKTITKTKTSETKVISLKRYRNLMIAASIALLIGFFIFKNGKPVYSDFSKHNSLELVVRGDNNETINKAEEAFNNKNYKTAFAQLTILEEQLPNDVEIQLYKGICLTEMDQFSQAETIFNSISEGDSAFKYKATWYKALNLLKQENFEACKEVLKTIPESTEEFEQAKKLLKKL</sequence>
<dbReference type="Proteomes" id="UP000198412">
    <property type="component" value="Unassembled WGS sequence"/>
</dbReference>
<gene>
    <name evidence="1" type="ORF">SAMN04488111_2323</name>
</gene>
<dbReference type="InterPro" id="IPR011990">
    <property type="entry name" value="TPR-like_helical_dom_sf"/>
</dbReference>
<reference evidence="2" key="1">
    <citation type="submission" date="2017-06" db="EMBL/GenBank/DDBJ databases">
        <authorList>
            <person name="Varghese N."/>
            <person name="Submissions S."/>
        </authorList>
    </citation>
    <scope>NUCLEOTIDE SEQUENCE [LARGE SCALE GENOMIC DNA]</scope>
    <source>
        <strain evidence="2">DSM 27993</strain>
    </source>
</reference>
<evidence type="ECO:0000313" key="2">
    <source>
        <dbReference type="Proteomes" id="UP000198412"/>
    </source>
</evidence>
<evidence type="ECO:0008006" key="3">
    <source>
        <dbReference type="Google" id="ProtNLM"/>
    </source>
</evidence>
<keyword evidence="2" id="KW-1185">Reference proteome</keyword>
<proteinExistence type="predicted"/>
<organism evidence="1 2">
    <name type="scientific">Lutibacter flavus</name>
    <dbReference type="NCBI Taxonomy" id="691689"/>
    <lineage>
        <taxon>Bacteria</taxon>
        <taxon>Pseudomonadati</taxon>
        <taxon>Bacteroidota</taxon>
        <taxon>Flavobacteriia</taxon>
        <taxon>Flavobacteriales</taxon>
        <taxon>Flavobacteriaceae</taxon>
        <taxon>Lutibacter</taxon>
    </lineage>
</organism>
<dbReference type="AlphaFoldDB" id="A0A238Y5Y0"/>
<evidence type="ECO:0000313" key="1">
    <source>
        <dbReference type="EMBL" id="SNR66676.1"/>
    </source>
</evidence>
<protein>
    <recommendedName>
        <fullName evidence="3">Tetratricopeptide repeat-containing protein</fullName>
    </recommendedName>
</protein>
<dbReference type="RefSeq" id="WP_089378622.1">
    <property type="nucleotide sequence ID" value="NZ_FZNX01000004.1"/>
</dbReference>
<dbReference type="OrthoDB" id="979271at2"/>
<name>A0A238Y5Y0_9FLAO</name>
<dbReference type="Gene3D" id="1.25.40.10">
    <property type="entry name" value="Tetratricopeptide repeat domain"/>
    <property type="match status" value="1"/>
</dbReference>